<keyword evidence="5" id="KW-0808">Transferase</keyword>
<dbReference type="GO" id="GO:0001678">
    <property type="term" value="P:intracellular glucose homeostasis"/>
    <property type="evidence" value="ECO:0007669"/>
    <property type="project" value="InterPro"/>
</dbReference>
<dbReference type="Pfam" id="PF03727">
    <property type="entry name" value="Hexokinase_2"/>
    <property type="match status" value="2"/>
</dbReference>
<evidence type="ECO:0000256" key="2">
    <source>
        <dbReference type="ARBA" id="ARBA00005028"/>
    </source>
</evidence>
<evidence type="ECO:0000256" key="5">
    <source>
        <dbReference type="RuleBase" id="RU362007"/>
    </source>
</evidence>
<sequence length="187" mass="21467">MVVNMEWGNFWSSHLPRTSYDIALDEESPNRNDQARAILSGFEKMISGMYLGEVVRRVLQKMAQESDLFVMLLKIYLTPIMAAMHEDDSPDLERVRQIMEQNFQMPHVPLKTRRLIIRRKIEKQIAEDVRRDRGGLYTGYSNFRDYLNEAVVEILGEEVARNVILRVSEDGSGIGAALLAAAHSLDR</sequence>
<accession>A0A6V7QA73</accession>
<evidence type="ECO:0000256" key="1">
    <source>
        <dbReference type="ARBA" id="ARBA00004921"/>
    </source>
</evidence>
<comment type="catalytic activity">
    <reaction evidence="4">
        <text>D-fructose + ATP = D-fructose 6-phosphate + ADP + H(+)</text>
        <dbReference type="Rhea" id="RHEA:16125"/>
        <dbReference type="ChEBI" id="CHEBI:15378"/>
        <dbReference type="ChEBI" id="CHEBI:30616"/>
        <dbReference type="ChEBI" id="CHEBI:37721"/>
        <dbReference type="ChEBI" id="CHEBI:61527"/>
        <dbReference type="ChEBI" id="CHEBI:456216"/>
        <dbReference type="EC" id="2.7.1.1"/>
    </reaction>
    <physiologicalReaction direction="left-to-right" evidence="4">
        <dbReference type="Rhea" id="RHEA:16126"/>
    </physiologicalReaction>
</comment>
<dbReference type="GO" id="GO:0004396">
    <property type="term" value="F:hexokinase activity"/>
    <property type="evidence" value="ECO:0007669"/>
    <property type="project" value="UniProtKB-UniRule"/>
</dbReference>
<dbReference type="GO" id="GO:0006096">
    <property type="term" value="P:glycolytic process"/>
    <property type="evidence" value="ECO:0007669"/>
    <property type="project" value="UniProtKB-KW"/>
</dbReference>
<dbReference type="SUPFAM" id="SSF53067">
    <property type="entry name" value="Actin-like ATPase domain"/>
    <property type="match status" value="1"/>
</dbReference>
<dbReference type="EC" id="2.7.1.-" evidence="5"/>
<name>A0A6V7QA73_ANACO</name>
<reference evidence="7" key="1">
    <citation type="submission" date="2020-07" db="EMBL/GenBank/DDBJ databases">
        <authorList>
            <person name="Lin J."/>
        </authorList>
    </citation>
    <scope>NUCLEOTIDE SEQUENCE</scope>
</reference>
<dbReference type="PANTHER" id="PTHR19443">
    <property type="entry name" value="HEXOKINASE"/>
    <property type="match status" value="1"/>
</dbReference>
<dbReference type="InterPro" id="IPR001312">
    <property type="entry name" value="Hexokinase"/>
</dbReference>
<dbReference type="Gene3D" id="3.40.367.20">
    <property type="match status" value="2"/>
</dbReference>
<dbReference type="InterPro" id="IPR043129">
    <property type="entry name" value="ATPase_NBD"/>
</dbReference>
<comment type="pathway">
    <text evidence="2">Carbohydrate metabolism; hexose metabolism.</text>
</comment>
<dbReference type="GO" id="GO:0019318">
    <property type="term" value="P:hexose metabolic process"/>
    <property type="evidence" value="ECO:0007669"/>
    <property type="project" value="UniProtKB-UniPathway"/>
</dbReference>
<protein>
    <recommendedName>
        <fullName evidence="5">Phosphotransferase</fullName>
        <ecNumber evidence="5">2.7.1.-</ecNumber>
    </recommendedName>
</protein>
<dbReference type="GO" id="GO:0005829">
    <property type="term" value="C:cytosol"/>
    <property type="evidence" value="ECO:0007669"/>
    <property type="project" value="TreeGrafter"/>
</dbReference>
<dbReference type="EMBL" id="LR862134">
    <property type="protein sequence ID" value="CAD1840023.1"/>
    <property type="molecule type" value="Genomic_DNA"/>
</dbReference>
<feature type="domain" description="Hexokinase C-terminal" evidence="6">
    <location>
        <begin position="1"/>
        <end position="122"/>
    </location>
</feature>
<dbReference type="GO" id="GO:0005739">
    <property type="term" value="C:mitochondrion"/>
    <property type="evidence" value="ECO:0007669"/>
    <property type="project" value="TreeGrafter"/>
</dbReference>
<gene>
    <name evidence="7" type="ORF">CB5_LOCUS23234</name>
</gene>
<evidence type="ECO:0000256" key="3">
    <source>
        <dbReference type="ARBA" id="ARBA00023152"/>
    </source>
</evidence>
<dbReference type="PROSITE" id="PS51748">
    <property type="entry name" value="HEXOKINASE_2"/>
    <property type="match status" value="1"/>
</dbReference>
<keyword evidence="5" id="KW-0418">Kinase</keyword>
<dbReference type="GO" id="GO:0005524">
    <property type="term" value="F:ATP binding"/>
    <property type="evidence" value="ECO:0007669"/>
    <property type="project" value="UniProtKB-UniRule"/>
</dbReference>
<dbReference type="GO" id="GO:0005536">
    <property type="term" value="F:D-glucose binding"/>
    <property type="evidence" value="ECO:0007669"/>
    <property type="project" value="InterPro"/>
</dbReference>
<dbReference type="PANTHER" id="PTHR19443:SF6">
    <property type="entry name" value="HEXOKINASE-4"/>
    <property type="match status" value="1"/>
</dbReference>
<proteinExistence type="inferred from homology"/>
<evidence type="ECO:0000313" key="7">
    <source>
        <dbReference type="EMBL" id="CAD1840023.1"/>
    </source>
</evidence>
<evidence type="ECO:0000259" key="6">
    <source>
        <dbReference type="Pfam" id="PF03727"/>
    </source>
</evidence>
<organism evidence="7">
    <name type="scientific">Ananas comosus var. bracteatus</name>
    <name type="common">red pineapple</name>
    <dbReference type="NCBI Taxonomy" id="296719"/>
    <lineage>
        <taxon>Eukaryota</taxon>
        <taxon>Viridiplantae</taxon>
        <taxon>Streptophyta</taxon>
        <taxon>Embryophyta</taxon>
        <taxon>Tracheophyta</taxon>
        <taxon>Spermatophyta</taxon>
        <taxon>Magnoliopsida</taxon>
        <taxon>Liliopsida</taxon>
        <taxon>Poales</taxon>
        <taxon>Bromeliaceae</taxon>
        <taxon>Bromelioideae</taxon>
        <taxon>Ananas</taxon>
    </lineage>
</organism>
<dbReference type="AlphaFoldDB" id="A0A6V7QA73"/>
<keyword evidence="5" id="KW-0067">ATP-binding</keyword>
<keyword evidence="3 5" id="KW-0324">Glycolysis</keyword>
<feature type="domain" description="Hexokinase C-terminal" evidence="6">
    <location>
        <begin position="134"/>
        <end position="181"/>
    </location>
</feature>
<comment type="pathway">
    <text evidence="1">Carbohydrate degradation.</text>
</comment>
<comment type="similarity">
    <text evidence="5">Belongs to the hexokinase family.</text>
</comment>
<evidence type="ECO:0000256" key="4">
    <source>
        <dbReference type="ARBA" id="ARBA00047905"/>
    </source>
</evidence>
<dbReference type="UniPathway" id="UPA00242"/>
<dbReference type="InterPro" id="IPR022673">
    <property type="entry name" value="Hexokinase_C"/>
</dbReference>
<keyword evidence="5" id="KW-0547">Nucleotide-binding</keyword>